<evidence type="ECO:0000256" key="4">
    <source>
        <dbReference type="ARBA" id="ARBA00022801"/>
    </source>
</evidence>
<name>A0ABD3KFW6_EUCGL</name>
<comment type="similarity">
    <text evidence="2">In the N-terminal section; belongs to the PMEI family.</text>
</comment>
<accession>A0ABD3KFW6</accession>
<comment type="similarity">
    <text evidence="3">In the C-terminal section; belongs to the pectinesterase family.</text>
</comment>
<comment type="catalytic activity">
    <reaction evidence="7">
        <text>[(1-&gt;4)-alpha-D-galacturonosyl methyl ester](n) + n H2O = [(1-&gt;4)-alpha-D-galacturonosyl](n) + n methanol + n H(+)</text>
        <dbReference type="Rhea" id="RHEA:22380"/>
        <dbReference type="Rhea" id="RHEA-COMP:14570"/>
        <dbReference type="Rhea" id="RHEA-COMP:14573"/>
        <dbReference type="ChEBI" id="CHEBI:15377"/>
        <dbReference type="ChEBI" id="CHEBI:15378"/>
        <dbReference type="ChEBI" id="CHEBI:17790"/>
        <dbReference type="ChEBI" id="CHEBI:140522"/>
        <dbReference type="ChEBI" id="CHEBI:140523"/>
        <dbReference type="EC" id="3.1.1.11"/>
    </reaction>
</comment>
<dbReference type="EC" id="3.1.1.11" evidence="7"/>
<comment type="pathway">
    <text evidence="1 7">Glycan metabolism; pectin degradation; 2-dehydro-3-deoxy-D-gluconate from pectin: step 1/5.</text>
</comment>
<dbReference type="AlphaFoldDB" id="A0ABD3KFW6"/>
<dbReference type="Proteomes" id="UP001634007">
    <property type="component" value="Unassembled WGS sequence"/>
</dbReference>
<dbReference type="PANTHER" id="PTHR31707">
    <property type="entry name" value="PECTINESTERASE"/>
    <property type="match status" value="1"/>
</dbReference>
<evidence type="ECO:0000313" key="10">
    <source>
        <dbReference type="Proteomes" id="UP001634007"/>
    </source>
</evidence>
<evidence type="ECO:0000256" key="3">
    <source>
        <dbReference type="ARBA" id="ARBA00007786"/>
    </source>
</evidence>
<dbReference type="GO" id="GO:0042545">
    <property type="term" value="P:cell wall modification"/>
    <property type="evidence" value="ECO:0007669"/>
    <property type="project" value="UniProtKB-UniRule"/>
</dbReference>
<keyword evidence="5 7" id="KW-0063">Aspartyl esterase</keyword>
<keyword evidence="10" id="KW-1185">Reference proteome</keyword>
<proteinExistence type="inferred from homology"/>
<evidence type="ECO:0000313" key="9">
    <source>
        <dbReference type="EMBL" id="KAL3738829.1"/>
    </source>
</evidence>
<dbReference type="NCBIfam" id="TIGR01614">
    <property type="entry name" value="PME_inhib"/>
    <property type="match status" value="1"/>
</dbReference>
<comment type="caution">
    <text evidence="9">The sequence shown here is derived from an EMBL/GenBank/DDBJ whole genome shotgun (WGS) entry which is preliminary data.</text>
</comment>
<feature type="signal peptide" evidence="7">
    <location>
        <begin position="1"/>
        <end position="23"/>
    </location>
</feature>
<dbReference type="Pfam" id="PF04043">
    <property type="entry name" value="PMEI"/>
    <property type="match status" value="1"/>
</dbReference>
<sequence length="565" mass="62579">MGFYQKAITFLFLLLLLSQTISGYSSSVVKSWCSKMPYPQPCEHFLTRNPKQTPLKRRSHFLRASMQVALESAQLARTHMYSLGSGCRDEREKAAWADCLKLYEHTVHHLNRTINRQCTQDDMQTWLSAALTNLQTCGTGFVELGISDNVLPLMSNNVSKLISNTLSANYVPYTTLNYTNEFPTWVRPSDRKLLQSSPVLSTANIMVAQDGSGNYKTINEAVTAALMRSDSTRFIIYIKAGTYEENVEVGSKLENIAFVGDGIGKTIITGSKSNAGGFTTFHSATVAVDGDGFIAQDITFRNTAGSANNQAVALRSSSDLSVFYRCGFEGYQDTLFVHSKRQFYNGCDIYGTTDFIFGNAAVVFHNCNIYVRNPPNKVNTITAQGRTNPNQNTGISILNCKVIADSELILVQSSVKTYLGRPWQKYSRTVFMRTYFDSLIDSAGWLEWDNDFALDTLYYGEYMNTGPGSSTANRVTWAGYHVITSTTEASKFTIGNLIPGGTWLLATGMPNPSVGYNVPYTSEGYDAIYPSGGCKLLIGFSRGCNGYSLFQLFLLLTSFLFLPEI</sequence>
<dbReference type="CDD" id="cd15798">
    <property type="entry name" value="PMEI-like_3"/>
    <property type="match status" value="1"/>
</dbReference>
<dbReference type="InterPro" id="IPR033131">
    <property type="entry name" value="Pectinesterase_Asp_AS"/>
</dbReference>
<dbReference type="InterPro" id="IPR000070">
    <property type="entry name" value="Pectinesterase_cat"/>
</dbReference>
<evidence type="ECO:0000256" key="6">
    <source>
        <dbReference type="PROSITE-ProRule" id="PRU10040"/>
    </source>
</evidence>
<dbReference type="Gene3D" id="2.160.20.10">
    <property type="entry name" value="Single-stranded right-handed beta-helix, Pectin lyase-like"/>
    <property type="match status" value="1"/>
</dbReference>
<keyword evidence="4 7" id="KW-0378">Hydrolase</keyword>
<evidence type="ECO:0000256" key="7">
    <source>
        <dbReference type="RuleBase" id="RU000589"/>
    </source>
</evidence>
<keyword evidence="7" id="KW-0732">Signal</keyword>
<dbReference type="EMBL" id="JBJKBG010000005">
    <property type="protein sequence ID" value="KAL3738829.1"/>
    <property type="molecule type" value="Genomic_DNA"/>
</dbReference>
<organism evidence="9 10">
    <name type="scientific">Eucalyptus globulus</name>
    <name type="common">Tasmanian blue gum</name>
    <dbReference type="NCBI Taxonomy" id="34317"/>
    <lineage>
        <taxon>Eukaryota</taxon>
        <taxon>Viridiplantae</taxon>
        <taxon>Streptophyta</taxon>
        <taxon>Embryophyta</taxon>
        <taxon>Tracheophyta</taxon>
        <taxon>Spermatophyta</taxon>
        <taxon>Magnoliopsida</taxon>
        <taxon>eudicotyledons</taxon>
        <taxon>Gunneridae</taxon>
        <taxon>Pentapetalae</taxon>
        <taxon>rosids</taxon>
        <taxon>malvids</taxon>
        <taxon>Myrtales</taxon>
        <taxon>Myrtaceae</taxon>
        <taxon>Myrtoideae</taxon>
        <taxon>Eucalypteae</taxon>
        <taxon>Eucalyptus</taxon>
    </lineage>
</organism>
<dbReference type="PROSITE" id="PS00503">
    <property type="entry name" value="PECTINESTERASE_2"/>
    <property type="match status" value="1"/>
</dbReference>
<dbReference type="SUPFAM" id="SSF51126">
    <property type="entry name" value="Pectin lyase-like"/>
    <property type="match status" value="1"/>
</dbReference>
<dbReference type="GO" id="GO:0030599">
    <property type="term" value="F:pectinesterase activity"/>
    <property type="evidence" value="ECO:0007669"/>
    <property type="project" value="UniProtKB-UniRule"/>
</dbReference>
<feature type="chain" id="PRO_5044527200" description="Pectinesterase" evidence="7">
    <location>
        <begin position="24"/>
        <end position="565"/>
    </location>
</feature>
<dbReference type="SUPFAM" id="SSF101148">
    <property type="entry name" value="Plant invertase/pectin methylesterase inhibitor"/>
    <property type="match status" value="1"/>
</dbReference>
<dbReference type="InterPro" id="IPR006501">
    <property type="entry name" value="Pectinesterase_inhib_dom"/>
</dbReference>
<dbReference type="GO" id="GO:0045490">
    <property type="term" value="P:pectin catabolic process"/>
    <property type="evidence" value="ECO:0007669"/>
    <property type="project" value="UniProtKB-UniRule"/>
</dbReference>
<gene>
    <name evidence="9" type="ORF">ACJRO7_020234</name>
</gene>
<evidence type="ECO:0000256" key="2">
    <source>
        <dbReference type="ARBA" id="ARBA00006027"/>
    </source>
</evidence>
<dbReference type="InterPro" id="IPR011050">
    <property type="entry name" value="Pectin_lyase_fold/virulence"/>
</dbReference>
<dbReference type="Gene3D" id="1.20.140.40">
    <property type="entry name" value="Invertase/pectin methylesterase inhibitor family protein"/>
    <property type="match status" value="1"/>
</dbReference>
<reference evidence="9 10" key="1">
    <citation type="submission" date="2024-11" db="EMBL/GenBank/DDBJ databases">
        <title>Chromosome-level genome assembly of Eucalyptus globulus Labill. provides insights into its genome evolution.</title>
        <authorList>
            <person name="Li X."/>
        </authorList>
    </citation>
    <scope>NUCLEOTIDE SEQUENCE [LARGE SCALE GENOMIC DNA]</scope>
    <source>
        <strain evidence="9">CL2024</strain>
        <tissue evidence="9">Fresh tender leaves</tissue>
    </source>
</reference>
<evidence type="ECO:0000259" key="8">
    <source>
        <dbReference type="SMART" id="SM00856"/>
    </source>
</evidence>
<evidence type="ECO:0000256" key="1">
    <source>
        <dbReference type="ARBA" id="ARBA00005184"/>
    </source>
</evidence>
<dbReference type="InterPro" id="IPR035513">
    <property type="entry name" value="Invertase/methylesterase_inhib"/>
</dbReference>
<dbReference type="Pfam" id="PF01095">
    <property type="entry name" value="Pectinesterase"/>
    <property type="match status" value="1"/>
</dbReference>
<evidence type="ECO:0000256" key="5">
    <source>
        <dbReference type="ARBA" id="ARBA00023085"/>
    </source>
</evidence>
<dbReference type="InterPro" id="IPR012334">
    <property type="entry name" value="Pectin_lyas_fold"/>
</dbReference>
<feature type="active site" evidence="6">
    <location>
        <position position="354"/>
    </location>
</feature>
<feature type="domain" description="Pectinesterase inhibitor" evidence="8">
    <location>
        <begin position="24"/>
        <end position="168"/>
    </location>
</feature>
<dbReference type="SMART" id="SM00856">
    <property type="entry name" value="PMEI"/>
    <property type="match status" value="1"/>
</dbReference>
<dbReference type="FunFam" id="2.160.20.10:FF:000001">
    <property type="entry name" value="Pectinesterase"/>
    <property type="match status" value="1"/>
</dbReference>
<protein>
    <recommendedName>
        <fullName evidence="7">Pectinesterase</fullName>
        <ecNumber evidence="7">3.1.1.11</ecNumber>
    </recommendedName>
</protein>